<dbReference type="RefSeq" id="WP_193924718.1">
    <property type="nucleotide sequence ID" value="NZ_JADEWL010000150.1"/>
</dbReference>
<organism evidence="2 3">
    <name type="scientific">Plectonema cf. radiosum LEGE 06105</name>
    <dbReference type="NCBI Taxonomy" id="945769"/>
    <lineage>
        <taxon>Bacteria</taxon>
        <taxon>Bacillati</taxon>
        <taxon>Cyanobacteriota</taxon>
        <taxon>Cyanophyceae</taxon>
        <taxon>Oscillatoriophycideae</taxon>
        <taxon>Oscillatoriales</taxon>
        <taxon>Microcoleaceae</taxon>
        <taxon>Plectonema</taxon>
    </lineage>
</organism>
<protein>
    <submittedName>
        <fullName evidence="2">Glycosyltransferase family 2 protein</fullName>
    </submittedName>
</protein>
<dbReference type="Pfam" id="PF00535">
    <property type="entry name" value="Glycos_transf_2"/>
    <property type="match status" value="1"/>
</dbReference>
<dbReference type="EMBL" id="JADEWL010000150">
    <property type="protein sequence ID" value="MBE9216254.1"/>
    <property type="molecule type" value="Genomic_DNA"/>
</dbReference>
<dbReference type="PANTHER" id="PTHR22916">
    <property type="entry name" value="GLYCOSYLTRANSFERASE"/>
    <property type="match status" value="1"/>
</dbReference>
<dbReference type="CDD" id="cd00761">
    <property type="entry name" value="Glyco_tranf_GTA_type"/>
    <property type="match status" value="1"/>
</dbReference>
<accession>A0A8J7JVW4</accession>
<gene>
    <name evidence="2" type="ORF">IQ247_26935</name>
</gene>
<comment type="caution">
    <text evidence="2">The sequence shown here is derived from an EMBL/GenBank/DDBJ whole genome shotgun (WGS) entry which is preliminary data.</text>
</comment>
<proteinExistence type="predicted"/>
<dbReference type="Gene3D" id="3.90.550.10">
    <property type="entry name" value="Spore Coat Polysaccharide Biosynthesis Protein SpsA, Chain A"/>
    <property type="match status" value="1"/>
</dbReference>
<sequence>MNESRNSPVLLSLIVPAVKPELHLEKLFISLQNLNNEQIEMVLINQSGKAIDTFKNILNIKLVEHVRIKPIPAPEARNIGASLASGEYLFFLDDDAVVYSPITAIEELIVNLLNAPDVVIVQRGEINNNKYISHWPDNTVEVNYKNFTRMVIEWNLIIKRELFLELGGFCDIGTGSNHAALSGEAFILFAKILSRTNKIQLFPQILIAHPSLFATEKPAKNALGYAYGTGYAVGIGLRYFNYKMKFYWLIRFLVSTLFYDFFRSEKEYVKVTENIDFTKYRFAISKCKIFGFIDSILRKEPRNLNWLIQGANEIIFNN</sequence>
<feature type="domain" description="Glycosyltransferase 2-like" evidence="1">
    <location>
        <begin position="12"/>
        <end position="149"/>
    </location>
</feature>
<evidence type="ECO:0000313" key="3">
    <source>
        <dbReference type="Proteomes" id="UP000620559"/>
    </source>
</evidence>
<dbReference type="InterPro" id="IPR001173">
    <property type="entry name" value="Glyco_trans_2-like"/>
</dbReference>
<dbReference type="PANTHER" id="PTHR22916:SF3">
    <property type="entry name" value="UDP-GLCNAC:BETAGAL BETA-1,3-N-ACETYLGLUCOSAMINYLTRANSFERASE-LIKE PROTEIN 1"/>
    <property type="match status" value="1"/>
</dbReference>
<keyword evidence="3" id="KW-1185">Reference proteome</keyword>
<dbReference type="Proteomes" id="UP000620559">
    <property type="component" value="Unassembled WGS sequence"/>
</dbReference>
<evidence type="ECO:0000313" key="2">
    <source>
        <dbReference type="EMBL" id="MBE9216254.1"/>
    </source>
</evidence>
<evidence type="ECO:0000259" key="1">
    <source>
        <dbReference type="Pfam" id="PF00535"/>
    </source>
</evidence>
<reference evidence="2" key="1">
    <citation type="submission" date="2020-10" db="EMBL/GenBank/DDBJ databases">
        <authorList>
            <person name="Castelo-Branco R."/>
            <person name="Eusebio N."/>
            <person name="Adriana R."/>
            <person name="Vieira A."/>
            <person name="Brugerolle De Fraissinette N."/>
            <person name="Rezende De Castro R."/>
            <person name="Schneider M.P."/>
            <person name="Vasconcelos V."/>
            <person name="Leao P.N."/>
        </authorList>
    </citation>
    <scope>NUCLEOTIDE SEQUENCE</scope>
    <source>
        <strain evidence="2">LEGE 06105</strain>
    </source>
</reference>
<dbReference type="InterPro" id="IPR029044">
    <property type="entry name" value="Nucleotide-diphossugar_trans"/>
</dbReference>
<dbReference type="SUPFAM" id="SSF53448">
    <property type="entry name" value="Nucleotide-diphospho-sugar transferases"/>
    <property type="match status" value="1"/>
</dbReference>
<dbReference type="GO" id="GO:0016758">
    <property type="term" value="F:hexosyltransferase activity"/>
    <property type="evidence" value="ECO:0007669"/>
    <property type="project" value="UniProtKB-ARBA"/>
</dbReference>
<dbReference type="AlphaFoldDB" id="A0A8J7JVW4"/>
<name>A0A8J7JVW4_9CYAN</name>